<dbReference type="CDD" id="cd02021">
    <property type="entry name" value="GntK"/>
    <property type="match status" value="1"/>
</dbReference>
<keyword evidence="8" id="KW-0311">Gluconate utilization</keyword>
<comment type="pathway">
    <text evidence="1">Carbohydrate acid metabolism.</text>
</comment>
<dbReference type="GO" id="GO:0005737">
    <property type="term" value="C:cytoplasm"/>
    <property type="evidence" value="ECO:0007669"/>
    <property type="project" value="TreeGrafter"/>
</dbReference>
<dbReference type="FunFam" id="3.40.50.300:FF:000522">
    <property type="entry name" value="Gluconokinase"/>
    <property type="match status" value="1"/>
</dbReference>
<keyword evidence="6 10" id="KW-0418">Kinase</keyword>
<evidence type="ECO:0000256" key="6">
    <source>
        <dbReference type="ARBA" id="ARBA00022777"/>
    </source>
</evidence>
<dbReference type="GO" id="GO:0005524">
    <property type="term" value="F:ATP binding"/>
    <property type="evidence" value="ECO:0007669"/>
    <property type="project" value="UniProtKB-KW"/>
</dbReference>
<evidence type="ECO:0000256" key="3">
    <source>
        <dbReference type="ARBA" id="ARBA00012054"/>
    </source>
</evidence>
<dbReference type="Pfam" id="PF01202">
    <property type="entry name" value="SKI"/>
    <property type="match status" value="1"/>
</dbReference>
<dbReference type="EC" id="2.7.1.12" evidence="3 10"/>
<keyword evidence="4 10" id="KW-0808">Transferase</keyword>
<dbReference type="Gene3D" id="3.40.50.300">
    <property type="entry name" value="P-loop containing nucleotide triphosphate hydrolases"/>
    <property type="match status" value="1"/>
</dbReference>
<dbReference type="InterPro" id="IPR006001">
    <property type="entry name" value="Therm_gnt_kin"/>
</dbReference>
<dbReference type="InterPro" id="IPR027417">
    <property type="entry name" value="P-loop_NTPase"/>
</dbReference>
<sequence>MRCGPVERVMILIVMGVSGAGKTRVGELLAERLGCPFTDGDALHSDANKDKMSRGIALTDADRWPWLRTLRAAIEQQQRAGETAVFTCSSLKRSYRDVLRHGDSDVVFVYLKGTFQVLRARLGHRTGHFFDPSLLQSQLDTLEEPGLDEAITVSIDEPPERIVDRVLERLAARTR</sequence>
<dbReference type="Proteomes" id="UP000007437">
    <property type="component" value="Chromosome"/>
</dbReference>
<evidence type="ECO:0000256" key="1">
    <source>
        <dbReference type="ARBA" id="ARBA00004761"/>
    </source>
</evidence>
<organism evidence="11 12">
    <name type="scientific">Mycetohabitans rhizoxinica (strain DSM 19002 / CIP 109453 / HKI 454)</name>
    <name type="common">Paraburkholderia rhizoxinica</name>
    <dbReference type="NCBI Taxonomy" id="882378"/>
    <lineage>
        <taxon>Bacteria</taxon>
        <taxon>Pseudomonadati</taxon>
        <taxon>Pseudomonadota</taxon>
        <taxon>Betaproteobacteria</taxon>
        <taxon>Burkholderiales</taxon>
        <taxon>Burkholderiaceae</taxon>
        <taxon>Mycetohabitans</taxon>
    </lineage>
</organism>
<evidence type="ECO:0000313" key="12">
    <source>
        <dbReference type="Proteomes" id="UP000007437"/>
    </source>
</evidence>
<protein>
    <recommendedName>
        <fullName evidence="3 10">Gluconokinase</fullName>
        <ecNumber evidence="3 10">2.7.1.12</ecNumber>
    </recommendedName>
</protein>
<keyword evidence="7 10" id="KW-0067">ATP-binding</keyword>
<gene>
    <name evidence="11" type="ordered locus">RBRH_01682</name>
</gene>
<evidence type="ECO:0000256" key="9">
    <source>
        <dbReference type="ARBA" id="ARBA00048090"/>
    </source>
</evidence>
<dbReference type="AlphaFoldDB" id="E5AM51"/>
<proteinExistence type="inferred from homology"/>
<dbReference type="GO" id="GO:0019521">
    <property type="term" value="P:D-gluconate metabolic process"/>
    <property type="evidence" value="ECO:0007669"/>
    <property type="project" value="UniProtKB-KW"/>
</dbReference>
<dbReference type="NCBIfam" id="TIGR01313">
    <property type="entry name" value="therm_gnt_kin"/>
    <property type="match status" value="1"/>
</dbReference>
<evidence type="ECO:0000256" key="8">
    <source>
        <dbReference type="ARBA" id="ARBA00023064"/>
    </source>
</evidence>
<dbReference type="EMBL" id="FR687359">
    <property type="protein sequence ID" value="CBW73928.1"/>
    <property type="molecule type" value="Genomic_DNA"/>
</dbReference>
<dbReference type="GO" id="GO:0046316">
    <property type="term" value="F:gluconokinase activity"/>
    <property type="evidence" value="ECO:0007669"/>
    <property type="project" value="UniProtKB-EC"/>
</dbReference>
<dbReference type="SUPFAM" id="SSF52540">
    <property type="entry name" value="P-loop containing nucleoside triphosphate hydrolases"/>
    <property type="match status" value="1"/>
</dbReference>
<dbReference type="PANTHER" id="PTHR43442:SF3">
    <property type="entry name" value="GLUCONOKINASE-RELATED"/>
    <property type="match status" value="1"/>
</dbReference>
<evidence type="ECO:0000256" key="5">
    <source>
        <dbReference type="ARBA" id="ARBA00022741"/>
    </source>
</evidence>
<dbReference type="KEGG" id="brh:RBRH_01682"/>
<dbReference type="eggNOG" id="COG3265">
    <property type="taxonomic scope" value="Bacteria"/>
</dbReference>
<dbReference type="InterPro" id="IPR031322">
    <property type="entry name" value="Shikimate/glucono_kinase"/>
</dbReference>
<accession>E5AM51</accession>
<dbReference type="STRING" id="882378.RBRH_01682"/>
<comment type="catalytic activity">
    <reaction evidence="9 10">
        <text>D-gluconate + ATP = 6-phospho-D-gluconate + ADP + H(+)</text>
        <dbReference type="Rhea" id="RHEA:19433"/>
        <dbReference type="ChEBI" id="CHEBI:15378"/>
        <dbReference type="ChEBI" id="CHEBI:18391"/>
        <dbReference type="ChEBI" id="CHEBI:30616"/>
        <dbReference type="ChEBI" id="CHEBI:58759"/>
        <dbReference type="ChEBI" id="CHEBI:456216"/>
        <dbReference type="EC" id="2.7.1.12"/>
    </reaction>
</comment>
<evidence type="ECO:0000256" key="10">
    <source>
        <dbReference type="RuleBase" id="RU363066"/>
    </source>
</evidence>
<dbReference type="HOGENOM" id="CLU_077168_4_1_4"/>
<name>E5AM51_MYCRK</name>
<evidence type="ECO:0000256" key="2">
    <source>
        <dbReference type="ARBA" id="ARBA00008420"/>
    </source>
</evidence>
<evidence type="ECO:0000313" key="11">
    <source>
        <dbReference type="EMBL" id="CBW73928.1"/>
    </source>
</evidence>
<reference evidence="11 12" key="1">
    <citation type="journal article" date="2011" name="J. Bacteriol.">
        <title>Complete genome sequence of Burkholderia rhizoxinica, an endosymbiont of Rhizopus microsporus.</title>
        <authorList>
            <person name="Lackner G."/>
            <person name="Moebius N."/>
            <person name="Partida-Martinez L."/>
            <person name="Hertweck C."/>
        </authorList>
    </citation>
    <scope>NUCLEOTIDE SEQUENCE [LARGE SCALE GENOMIC DNA]</scope>
    <source>
        <strain evidence="12">DSM 19002 / CIP 109453 / HKI 454</strain>
    </source>
</reference>
<evidence type="ECO:0000256" key="7">
    <source>
        <dbReference type="ARBA" id="ARBA00022840"/>
    </source>
</evidence>
<evidence type="ECO:0000256" key="4">
    <source>
        <dbReference type="ARBA" id="ARBA00022679"/>
    </source>
</evidence>
<comment type="similarity">
    <text evidence="2 10">Belongs to the gluconokinase GntK/GntV family.</text>
</comment>
<keyword evidence="5 10" id="KW-0547">Nucleotide-binding</keyword>
<dbReference type="PANTHER" id="PTHR43442">
    <property type="entry name" value="GLUCONOKINASE-RELATED"/>
    <property type="match status" value="1"/>
</dbReference>